<dbReference type="SMART" id="SM00066">
    <property type="entry name" value="GAL4"/>
    <property type="match status" value="1"/>
</dbReference>
<dbReference type="PANTHER" id="PTHR47171">
    <property type="entry name" value="FARA-RELATED"/>
    <property type="match status" value="1"/>
</dbReference>
<dbReference type="InterPro" id="IPR036864">
    <property type="entry name" value="Zn2-C6_fun-type_DNA-bd_sf"/>
</dbReference>
<accession>A0A3N4K9J4</accession>
<feature type="compositionally biased region" description="Low complexity" evidence="7">
    <location>
        <begin position="570"/>
        <end position="593"/>
    </location>
</feature>
<dbReference type="CDD" id="cd12148">
    <property type="entry name" value="fungal_TF_MHR"/>
    <property type="match status" value="1"/>
</dbReference>
<dbReference type="GO" id="GO:0008270">
    <property type="term" value="F:zinc ion binding"/>
    <property type="evidence" value="ECO:0007669"/>
    <property type="project" value="InterPro"/>
</dbReference>
<dbReference type="InParanoid" id="A0A3N4K9J4"/>
<feature type="region of interest" description="Disordered" evidence="7">
    <location>
        <begin position="542"/>
        <end position="561"/>
    </location>
</feature>
<dbReference type="PROSITE" id="PS50048">
    <property type="entry name" value="ZN2_CY6_FUNGAL_2"/>
    <property type="match status" value="1"/>
</dbReference>
<evidence type="ECO:0000256" key="5">
    <source>
        <dbReference type="ARBA" id="ARBA00023163"/>
    </source>
</evidence>
<keyword evidence="3" id="KW-0805">Transcription regulation</keyword>
<dbReference type="Gene3D" id="4.10.240.10">
    <property type="entry name" value="Zn(2)-C6 fungal-type DNA-binding domain"/>
    <property type="match status" value="1"/>
</dbReference>
<dbReference type="PANTHER" id="PTHR47171:SF6">
    <property type="entry name" value="SPECIFIC TRANSCRIPTION FACTOR, PUTATIVE (AFU_ORTHOLOGUE AFUA_2G06130)-RELATED"/>
    <property type="match status" value="1"/>
</dbReference>
<keyword evidence="5" id="KW-0804">Transcription</keyword>
<dbReference type="OrthoDB" id="10031947at2759"/>
<keyword evidence="10" id="KW-1185">Reference proteome</keyword>
<dbReference type="PROSITE" id="PS00463">
    <property type="entry name" value="ZN2_CY6_FUNGAL_1"/>
    <property type="match status" value="1"/>
</dbReference>
<dbReference type="EMBL" id="ML119192">
    <property type="protein sequence ID" value="RPB07194.1"/>
    <property type="molecule type" value="Genomic_DNA"/>
</dbReference>
<keyword evidence="2" id="KW-0862">Zinc</keyword>
<organism evidence="9 10">
    <name type="scientific">Morchella conica CCBAS932</name>
    <dbReference type="NCBI Taxonomy" id="1392247"/>
    <lineage>
        <taxon>Eukaryota</taxon>
        <taxon>Fungi</taxon>
        <taxon>Dikarya</taxon>
        <taxon>Ascomycota</taxon>
        <taxon>Pezizomycotina</taxon>
        <taxon>Pezizomycetes</taxon>
        <taxon>Pezizales</taxon>
        <taxon>Morchellaceae</taxon>
        <taxon>Morchella</taxon>
    </lineage>
</organism>
<evidence type="ECO:0000256" key="2">
    <source>
        <dbReference type="ARBA" id="ARBA00022833"/>
    </source>
</evidence>
<dbReference type="Pfam" id="PF04082">
    <property type="entry name" value="Fungal_trans"/>
    <property type="match status" value="1"/>
</dbReference>
<protein>
    <recommendedName>
        <fullName evidence="8">Zn(2)-C6 fungal-type domain-containing protein</fullName>
    </recommendedName>
</protein>
<dbReference type="AlphaFoldDB" id="A0A3N4K9J4"/>
<dbReference type="CDD" id="cd00067">
    <property type="entry name" value="GAL4"/>
    <property type="match status" value="1"/>
</dbReference>
<evidence type="ECO:0000256" key="6">
    <source>
        <dbReference type="ARBA" id="ARBA00023242"/>
    </source>
</evidence>
<dbReference type="InterPro" id="IPR052073">
    <property type="entry name" value="Amide_Lactam_Regulators"/>
</dbReference>
<feature type="region of interest" description="Disordered" evidence="7">
    <location>
        <begin position="685"/>
        <end position="716"/>
    </location>
</feature>
<evidence type="ECO:0000313" key="10">
    <source>
        <dbReference type="Proteomes" id="UP000277580"/>
    </source>
</evidence>
<dbReference type="GO" id="GO:0006351">
    <property type="term" value="P:DNA-templated transcription"/>
    <property type="evidence" value="ECO:0007669"/>
    <property type="project" value="InterPro"/>
</dbReference>
<evidence type="ECO:0000259" key="8">
    <source>
        <dbReference type="PROSITE" id="PS50048"/>
    </source>
</evidence>
<evidence type="ECO:0000256" key="4">
    <source>
        <dbReference type="ARBA" id="ARBA00023125"/>
    </source>
</evidence>
<dbReference type="Proteomes" id="UP000277580">
    <property type="component" value="Unassembled WGS sequence"/>
</dbReference>
<proteinExistence type="predicted"/>
<gene>
    <name evidence="9" type="ORF">P167DRAFT_423625</name>
</gene>
<feature type="region of interest" description="Disordered" evidence="7">
    <location>
        <begin position="569"/>
        <end position="598"/>
    </location>
</feature>
<evidence type="ECO:0000256" key="3">
    <source>
        <dbReference type="ARBA" id="ARBA00023015"/>
    </source>
</evidence>
<feature type="region of interest" description="Disordered" evidence="7">
    <location>
        <begin position="147"/>
        <end position="166"/>
    </location>
</feature>
<dbReference type="InterPro" id="IPR007219">
    <property type="entry name" value="XnlR_reg_dom"/>
</dbReference>
<feature type="compositionally biased region" description="Polar residues" evidence="7">
    <location>
        <begin position="685"/>
        <end position="695"/>
    </location>
</feature>
<dbReference type="GO" id="GO:0003677">
    <property type="term" value="F:DNA binding"/>
    <property type="evidence" value="ECO:0007669"/>
    <property type="project" value="UniProtKB-KW"/>
</dbReference>
<sequence length="716" mass="79442">MTGGKAVQVVFAANNSAYRKRKRAHRACEQCKSRRRKCPPPFENHERCASCAQDGIQCSLALIDSEAPQTTTWPSDEPRNDNEDAAEQNTITDKNPRFIGDLNPESVFLTANDIDPASTSEVATDRNEVGVWVSQSPEPLLRHKGLKRRFQDQESSKKPTAVAPAAECGPEKHLEAYLSSLSAYALPTRSCMEILLGLYYNSIHPLFPIIDDATCALFRTPDKIPTVLLQSILLVASRHADAAAHLRLSASGELLKPSEFSLRLETRIKALLYADDERDRMNLVRVYALLSLGGGNESSRNLAMAIHHAHSLGLHIRNSRAEELWWCLWTLDKLQAAMNGRPILVKLEDVSIDRPTKLKGGRGAGFRIMVKLAELLESVIALYRPGNERDWEHLFPEFETHLQDEEVPEGGQLVILKLFYYAISILSHRTRTQNQIHSHSYTRRLNAARSVIQIFSESKEPLPPTPILPYALSLALTTFYAQVREGHGKCISEYTYCIEKLTYYGEWWWVAGAMAKLGIRAINSSGQRRAVEEKECAAVLSSLKSTGDDPKNTYPGAPRERIATHKAIVSGPARSSPPSTSPLSTSPASTPPGSKRRIIYSQTPPMLSMSPIVENVQITPYTTAYDQGLPMGPPIMPLRPYVTSNSQFYDPEGFHGVDIFLLDQFSNPGNPLDFGGFDLDSGTWVGNNDGLQPSNYGLEEGWNNRNDGPPPPWSGG</sequence>
<keyword evidence="1" id="KW-0479">Metal-binding</keyword>
<keyword evidence="4" id="KW-0238">DNA-binding</keyword>
<evidence type="ECO:0000256" key="1">
    <source>
        <dbReference type="ARBA" id="ARBA00022723"/>
    </source>
</evidence>
<feature type="domain" description="Zn(2)-C6 fungal-type" evidence="8">
    <location>
        <begin position="27"/>
        <end position="60"/>
    </location>
</feature>
<dbReference type="SMART" id="SM00906">
    <property type="entry name" value="Fungal_trans"/>
    <property type="match status" value="1"/>
</dbReference>
<dbReference type="GO" id="GO:0000981">
    <property type="term" value="F:DNA-binding transcription factor activity, RNA polymerase II-specific"/>
    <property type="evidence" value="ECO:0007669"/>
    <property type="project" value="InterPro"/>
</dbReference>
<reference evidence="9 10" key="1">
    <citation type="journal article" date="2018" name="Nat. Ecol. Evol.">
        <title>Pezizomycetes genomes reveal the molecular basis of ectomycorrhizal truffle lifestyle.</title>
        <authorList>
            <person name="Murat C."/>
            <person name="Payen T."/>
            <person name="Noel B."/>
            <person name="Kuo A."/>
            <person name="Morin E."/>
            <person name="Chen J."/>
            <person name="Kohler A."/>
            <person name="Krizsan K."/>
            <person name="Balestrini R."/>
            <person name="Da Silva C."/>
            <person name="Montanini B."/>
            <person name="Hainaut M."/>
            <person name="Levati E."/>
            <person name="Barry K.W."/>
            <person name="Belfiori B."/>
            <person name="Cichocki N."/>
            <person name="Clum A."/>
            <person name="Dockter R.B."/>
            <person name="Fauchery L."/>
            <person name="Guy J."/>
            <person name="Iotti M."/>
            <person name="Le Tacon F."/>
            <person name="Lindquist E.A."/>
            <person name="Lipzen A."/>
            <person name="Malagnac F."/>
            <person name="Mello A."/>
            <person name="Molinier V."/>
            <person name="Miyauchi S."/>
            <person name="Poulain J."/>
            <person name="Riccioni C."/>
            <person name="Rubini A."/>
            <person name="Sitrit Y."/>
            <person name="Splivallo R."/>
            <person name="Traeger S."/>
            <person name="Wang M."/>
            <person name="Zifcakova L."/>
            <person name="Wipf D."/>
            <person name="Zambonelli A."/>
            <person name="Paolocci F."/>
            <person name="Nowrousian M."/>
            <person name="Ottonello S."/>
            <person name="Baldrian P."/>
            <person name="Spatafora J.W."/>
            <person name="Henrissat B."/>
            <person name="Nagy L.G."/>
            <person name="Aury J.M."/>
            <person name="Wincker P."/>
            <person name="Grigoriev I.V."/>
            <person name="Bonfante P."/>
            <person name="Martin F.M."/>
        </authorList>
    </citation>
    <scope>NUCLEOTIDE SEQUENCE [LARGE SCALE GENOMIC DNA]</scope>
    <source>
        <strain evidence="9 10">CCBAS932</strain>
    </source>
</reference>
<dbReference type="STRING" id="1392247.A0A3N4K9J4"/>
<dbReference type="SUPFAM" id="SSF57701">
    <property type="entry name" value="Zn2/Cys6 DNA-binding domain"/>
    <property type="match status" value="1"/>
</dbReference>
<evidence type="ECO:0000256" key="7">
    <source>
        <dbReference type="SAM" id="MobiDB-lite"/>
    </source>
</evidence>
<feature type="region of interest" description="Disordered" evidence="7">
    <location>
        <begin position="67"/>
        <end position="97"/>
    </location>
</feature>
<dbReference type="InterPro" id="IPR001138">
    <property type="entry name" value="Zn2Cys6_DnaBD"/>
</dbReference>
<name>A0A3N4K9J4_9PEZI</name>
<evidence type="ECO:0000313" key="9">
    <source>
        <dbReference type="EMBL" id="RPB07194.1"/>
    </source>
</evidence>
<keyword evidence="6" id="KW-0539">Nucleus</keyword>